<dbReference type="OrthoDB" id="442677at2759"/>
<keyword evidence="5 7" id="KW-0694">RNA-binding</keyword>
<evidence type="ECO:0000313" key="11">
    <source>
        <dbReference type="Proteomes" id="UP000054538"/>
    </source>
</evidence>
<dbReference type="STRING" id="930991.A0A0D0D6J7"/>
<feature type="region of interest" description="Disordered" evidence="8">
    <location>
        <begin position="312"/>
        <end position="429"/>
    </location>
</feature>
<feature type="compositionally biased region" description="Basic and acidic residues" evidence="8">
    <location>
        <begin position="73"/>
        <end position="90"/>
    </location>
</feature>
<dbReference type="InterPro" id="IPR000504">
    <property type="entry name" value="RRM_dom"/>
</dbReference>
<comment type="subcellular location">
    <subcellularLocation>
        <location evidence="2">Nucleus</location>
        <location evidence="2">Nucleolus</location>
    </subcellularLocation>
</comment>
<evidence type="ECO:0000256" key="3">
    <source>
        <dbReference type="ARBA" id="ARBA00007077"/>
    </source>
</evidence>
<sequence length="429" mass="47591">MVQHVPSDETQEKRDARTIFIGNLSPEVAKKRPLQKQLHHHILALVPTAKIESTRFRSVAFKTPTSKLPQESGEAKKDTQRRQHEQDRASSWRAAQVTDEATKKDEKKFLTPSQKKRIAFINHEIHTNADSVHAYIVFAYPQPADSRPANLPPPPFVMDPFEAARVAVENCNGTVFLDRMLRVDAVAKSSAAAKSSDSTLLSSAVGEPKLTIFVGNLDFASSEEDLRVYFEGVVSAERGPPSAELSQDGDRPKFWVTRVRMIRDRDTQLGKGFAYVQFADRTCVDEILALEPGKLKFAKRKLRVQRCKTISSTSAVTDTSSSEPARIPDRAPVPDVPKGDPSLGEKLANLSKEQRKQAKAANADRVARRMAKKTARMALAKQGVPMQGKQRERVRKTTGAKKIGGAPPKNGTRGRVRSEKSIAQRNTKK</sequence>
<dbReference type="Gene3D" id="3.30.70.330">
    <property type="match status" value="1"/>
</dbReference>
<dbReference type="PANTHER" id="PTHR23236:SF25">
    <property type="entry name" value="RNA-BINDING PROTEIN 34"/>
    <property type="match status" value="1"/>
</dbReference>
<evidence type="ECO:0000313" key="10">
    <source>
        <dbReference type="EMBL" id="KIK92427.1"/>
    </source>
</evidence>
<feature type="compositionally biased region" description="Basic and acidic residues" evidence="8">
    <location>
        <begin position="100"/>
        <end position="109"/>
    </location>
</feature>
<evidence type="ECO:0000256" key="7">
    <source>
        <dbReference type="PROSITE-ProRule" id="PRU00176"/>
    </source>
</evidence>
<keyword evidence="6" id="KW-0539">Nucleus</keyword>
<dbReference type="PANTHER" id="PTHR23236">
    <property type="entry name" value="EUKARYOTIC TRANSLATION INITIATION FACTOR 4B/4H"/>
    <property type="match status" value="1"/>
</dbReference>
<comment type="similarity">
    <text evidence="3">Belongs to the RRM RBM34 family.</text>
</comment>
<dbReference type="Proteomes" id="UP000054538">
    <property type="component" value="Unassembled WGS sequence"/>
</dbReference>
<dbReference type="GO" id="GO:0019843">
    <property type="term" value="F:rRNA binding"/>
    <property type="evidence" value="ECO:0007669"/>
    <property type="project" value="TreeGrafter"/>
</dbReference>
<reference evidence="10 11" key="1">
    <citation type="submission" date="2014-04" db="EMBL/GenBank/DDBJ databases">
        <authorList>
            <consortium name="DOE Joint Genome Institute"/>
            <person name="Kuo A."/>
            <person name="Kohler A."/>
            <person name="Jargeat P."/>
            <person name="Nagy L.G."/>
            <person name="Floudas D."/>
            <person name="Copeland A."/>
            <person name="Barry K.W."/>
            <person name="Cichocki N."/>
            <person name="Veneault-Fourrey C."/>
            <person name="LaButti K."/>
            <person name="Lindquist E.A."/>
            <person name="Lipzen A."/>
            <person name="Lundell T."/>
            <person name="Morin E."/>
            <person name="Murat C."/>
            <person name="Sun H."/>
            <person name="Tunlid A."/>
            <person name="Henrissat B."/>
            <person name="Grigoriev I.V."/>
            <person name="Hibbett D.S."/>
            <person name="Martin F."/>
            <person name="Nordberg H.P."/>
            <person name="Cantor M.N."/>
            <person name="Hua S.X."/>
        </authorList>
    </citation>
    <scope>NUCLEOTIDE SEQUENCE [LARGE SCALE GENOMIC DNA]</scope>
    <source>
        <strain evidence="10 11">Ve08.2h10</strain>
    </source>
</reference>
<dbReference type="SUPFAM" id="SSF54928">
    <property type="entry name" value="RNA-binding domain, RBD"/>
    <property type="match status" value="1"/>
</dbReference>
<dbReference type="GO" id="GO:0005730">
    <property type="term" value="C:nucleolus"/>
    <property type="evidence" value="ECO:0007669"/>
    <property type="project" value="UniProtKB-SubCell"/>
</dbReference>
<feature type="region of interest" description="Disordered" evidence="8">
    <location>
        <begin position="62"/>
        <end position="109"/>
    </location>
</feature>
<dbReference type="SMART" id="SM00360">
    <property type="entry name" value="RRM"/>
    <property type="match status" value="1"/>
</dbReference>
<evidence type="ECO:0000256" key="4">
    <source>
        <dbReference type="ARBA" id="ARBA00015520"/>
    </source>
</evidence>
<evidence type="ECO:0000256" key="8">
    <source>
        <dbReference type="SAM" id="MobiDB-lite"/>
    </source>
</evidence>
<dbReference type="InterPro" id="IPR035979">
    <property type="entry name" value="RBD_domain_sf"/>
</dbReference>
<dbReference type="EMBL" id="KN825281">
    <property type="protein sequence ID" value="KIK92427.1"/>
    <property type="molecule type" value="Genomic_DNA"/>
</dbReference>
<comment type="function">
    <text evidence="1">Involved in pre-25S rRNA processing.</text>
</comment>
<dbReference type="InterPro" id="IPR012677">
    <property type="entry name" value="Nucleotide-bd_a/b_plait_sf"/>
</dbReference>
<keyword evidence="11" id="KW-1185">Reference proteome</keyword>
<dbReference type="GO" id="GO:0000463">
    <property type="term" value="P:maturation of LSU-rRNA from tricistronic rRNA transcript (SSU-rRNA, 5.8S rRNA, LSU-rRNA)"/>
    <property type="evidence" value="ECO:0007669"/>
    <property type="project" value="TreeGrafter"/>
</dbReference>
<feature type="compositionally biased region" description="Low complexity" evidence="8">
    <location>
        <begin position="312"/>
        <end position="322"/>
    </location>
</feature>
<protein>
    <recommendedName>
        <fullName evidence="4">Nucleolar protein 12</fullName>
    </recommendedName>
</protein>
<feature type="domain" description="RRM" evidence="9">
    <location>
        <begin position="210"/>
        <end position="309"/>
    </location>
</feature>
<dbReference type="AlphaFoldDB" id="A0A0D0D6J7"/>
<gene>
    <name evidence="10" type="ORF">PAXRUDRAFT_574588</name>
</gene>
<evidence type="ECO:0000256" key="1">
    <source>
        <dbReference type="ARBA" id="ARBA00002475"/>
    </source>
</evidence>
<accession>A0A0D0D6J7</accession>
<evidence type="ECO:0000256" key="2">
    <source>
        <dbReference type="ARBA" id="ARBA00004604"/>
    </source>
</evidence>
<evidence type="ECO:0000259" key="9">
    <source>
        <dbReference type="PROSITE" id="PS50102"/>
    </source>
</evidence>
<name>A0A0D0D6J7_9AGAM</name>
<dbReference type="HOGENOM" id="CLU_018832_0_0_1"/>
<evidence type="ECO:0000256" key="5">
    <source>
        <dbReference type="ARBA" id="ARBA00022884"/>
    </source>
</evidence>
<dbReference type="PROSITE" id="PS50102">
    <property type="entry name" value="RRM"/>
    <property type="match status" value="1"/>
</dbReference>
<dbReference type="InParanoid" id="A0A0D0D6J7"/>
<proteinExistence type="inferred from homology"/>
<organism evidence="10 11">
    <name type="scientific">Paxillus rubicundulus Ve08.2h10</name>
    <dbReference type="NCBI Taxonomy" id="930991"/>
    <lineage>
        <taxon>Eukaryota</taxon>
        <taxon>Fungi</taxon>
        <taxon>Dikarya</taxon>
        <taxon>Basidiomycota</taxon>
        <taxon>Agaricomycotina</taxon>
        <taxon>Agaricomycetes</taxon>
        <taxon>Agaricomycetidae</taxon>
        <taxon>Boletales</taxon>
        <taxon>Paxilineae</taxon>
        <taxon>Paxillaceae</taxon>
        <taxon>Paxillus</taxon>
    </lineage>
</organism>
<evidence type="ECO:0000256" key="6">
    <source>
        <dbReference type="ARBA" id="ARBA00023242"/>
    </source>
</evidence>
<reference evidence="11" key="2">
    <citation type="submission" date="2015-01" db="EMBL/GenBank/DDBJ databases">
        <title>Evolutionary Origins and Diversification of the Mycorrhizal Mutualists.</title>
        <authorList>
            <consortium name="DOE Joint Genome Institute"/>
            <consortium name="Mycorrhizal Genomics Consortium"/>
            <person name="Kohler A."/>
            <person name="Kuo A."/>
            <person name="Nagy L.G."/>
            <person name="Floudas D."/>
            <person name="Copeland A."/>
            <person name="Barry K.W."/>
            <person name="Cichocki N."/>
            <person name="Veneault-Fourrey C."/>
            <person name="LaButti K."/>
            <person name="Lindquist E.A."/>
            <person name="Lipzen A."/>
            <person name="Lundell T."/>
            <person name="Morin E."/>
            <person name="Murat C."/>
            <person name="Riley R."/>
            <person name="Ohm R."/>
            <person name="Sun H."/>
            <person name="Tunlid A."/>
            <person name="Henrissat B."/>
            <person name="Grigoriev I.V."/>
            <person name="Hibbett D.S."/>
            <person name="Martin F."/>
        </authorList>
    </citation>
    <scope>NUCLEOTIDE SEQUENCE [LARGE SCALE GENOMIC DNA]</scope>
    <source>
        <strain evidence="11">Ve08.2h10</strain>
    </source>
</reference>